<accession>I0HHQ6</accession>
<evidence type="ECO:0000313" key="1">
    <source>
        <dbReference type="EMBL" id="BAL92543.1"/>
    </source>
</evidence>
<proteinExistence type="predicted"/>
<dbReference type="EMBL" id="AP012319">
    <property type="protein sequence ID" value="BAL92543.1"/>
    <property type="molecule type" value="Genomic_DNA"/>
</dbReference>
<dbReference type="STRING" id="512565.AMIS_73230"/>
<dbReference type="KEGG" id="ams:AMIS_73230"/>
<evidence type="ECO:0000313" key="2">
    <source>
        <dbReference type="Proteomes" id="UP000007882"/>
    </source>
</evidence>
<keyword evidence="2" id="KW-1185">Reference proteome</keyword>
<protein>
    <submittedName>
        <fullName evidence="1">Uncharacterized protein</fullName>
    </submittedName>
</protein>
<dbReference type="PATRIC" id="fig|512565.3.peg.7332"/>
<organism evidence="1 2">
    <name type="scientific">Actinoplanes missouriensis (strain ATCC 14538 / DSM 43046 / CBS 188.64 / JCM 3121 / NBRC 102363 / NCIMB 12654 / NRRL B-3342 / UNCC 431)</name>
    <dbReference type="NCBI Taxonomy" id="512565"/>
    <lineage>
        <taxon>Bacteria</taxon>
        <taxon>Bacillati</taxon>
        <taxon>Actinomycetota</taxon>
        <taxon>Actinomycetes</taxon>
        <taxon>Micromonosporales</taxon>
        <taxon>Micromonosporaceae</taxon>
        <taxon>Actinoplanes</taxon>
    </lineage>
</organism>
<reference evidence="1 2" key="1">
    <citation type="submission" date="2012-02" db="EMBL/GenBank/DDBJ databases">
        <title>Complete genome sequence of Actinoplanes missouriensis 431 (= NBRC 102363).</title>
        <authorList>
            <person name="Ohnishi Y."/>
            <person name="Ishikawa J."/>
            <person name="Sekine M."/>
            <person name="Hosoyama A."/>
            <person name="Harada T."/>
            <person name="Narita H."/>
            <person name="Hata T."/>
            <person name="Konno Y."/>
            <person name="Tutikane K."/>
            <person name="Fujita N."/>
            <person name="Horinouchi S."/>
            <person name="Hayakawa M."/>
        </authorList>
    </citation>
    <scope>NUCLEOTIDE SEQUENCE [LARGE SCALE GENOMIC DNA]</scope>
    <source>
        <strain evidence="2">ATCC 14538 / DSM 43046 / CBS 188.64 / JCM 3121 / NBRC 102363 / NCIMB 12654 / NRRL B-3342 / UNCC 431</strain>
    </source>
</reference>
<dbReference type="Proteomes" id="UP000007882">
    <property type="component" value="Chromosome"/>
</dbReference>
<name>I0HHQ6_ACTM4</name>
<gene>
    <name evidence="1" type="ordered locus">AMIS_73230</name>
</gene>
<dbReference type="AlphaFoldDB" id="I0HHQ6"/>
<sequence>MCVRRCGWIRLRGVKPEETLVEQLCSLLSCYNEVAGHLRGAHGVALSESGTLDRRGVFAGHLR</sequence>
<dbReference type="HOGENOM" id="CLU_2875594_0_0_11"/>